<dbReference type="CDD" id="cd16448">
    <property type="entry name" value="RING-H2"/>
    <property type="match status" value="1"/>
</dbReference>
<dbReference type="GO" id="GO:0008270">
    <property type="term" value="F:zinc ion binding"/>
    <property type="evidence" value="ECO:0007669"/>
    <property type="project" value="UniProtKB-KW"/>
</dbReference>
<gene>
    <name evidence="4" type="ORF">SCP_1200880</name>
</gene>
<dbReference type="GeneID" id="38784780"/>
<dbReference type="Gene3D" id="1.25.40.20">
    <property type="entry name" value="Ankyrin repeat-containing domain"/>
    <property type="match status" value="1"/>
</dbReference>
<dbReference type="PANTHER" id="PTHR22677">
    <property type="entry name" value="ANKYRIN REPEAT DOMAIN-CONTAINING PROTEIN 60"/>
    <property type="match status" value="1"/>
</dbReference>
<comment type="caution">
    <text evidence="4">The sequence shown here is derived from an EMBL/GenBank/DDBJ whole genome shotgun (WGS) entry which is preliminary data.</text>
</comment>
<dbReference type="InterPro" id="IPR039323">
    <property type="entry name" value="ANKRD_45/46/60"/>
</dbReference>
<evidence type="ECO:0000313" key="4">
    <source>
        <dbReference type="EMBL" id="GBE87863.1"/>
    </source>
</evidence>
<evidence type="ECO:0000256" key="2">
    <source>
        <dbReference type="PROSITE-ProRule" id="PRU00175"/>
    </source>
</evidence>
<evidence type="ECO:0000259" key="3">
    <source>
        <dbReference type="PROSITE" id="PS50089"/>
    </source>
</evidence>
<dbReference type="Gene3D" id="3.30.40.10">
    <property type="entry name" value="Zinc/RING finger domain, C3HC4 (zinc finger)"/>
    <property type="match status" value="1"/>
</dbReference>
<sequence>MPLPEPVPTAYSSENCSICLENLHVPSRNEVGTSYIIDDVQLHCGPPDSGPGPHHFHWICLLEWAKSDGDWSRCPLCRQNTLDRNGTFVVEVRNEGGVTGGVDMGDVIDEEIYMDAYPQERYEEAFLSCMAMSEHEDAETLLTERSVNVNCTYKPGGQTALHMAAINGDMDGIRFLLGHGADRNFRDDAGMTPLDFARQGEADSAEAVAFLSAF</sequence>
<dbReference type="AlphaFoldDB" id="A0A401H0B9"/>
<dbReference type="Proteomes" id="UP000287166">
    <property type="component" value="Unassembled WGS sequence"/>
</dbReference>
<reference evidence="4 5" key="1">
    <citation type="journal article" date="2018" name="Sci. Rep.">
        <title>Genome sequence of the cauliflower mushroom Sparassis crispa (Hanabiratake) and its association with beneficial usage.</title>
        <authorList>
            <person name="Kiyama R."/>
            <person name="Furutani Y."/>
            <person name="Kawaguchi K."/>
            <person name="Nakanishi T."/>
        </authorList>
    </citation>
    <scope>NUCLEOTIDE SEQUENCE [LARGE SCALE GENOMIC DNA]</scope>
</reference>
<dbReference type="PROSITE" id="PS50088">
    <property type="entry name" value="ANK_REPEAT"/>
    <property type="match status" value="1"/>
</dbReference>
<evidence type="ECO:0000313" key="5">
    <source>
        <dbReference type="Proteomes" id="UP000287166"/>
    </source>
</evidence>
<dbReference type="EMBL" id="BFAD01000012">
    <property type="protein sequence ID" value="GBE87863.1"/>
    <property type="molecule type" value="Genomic_DNA"/>
</dbReference>
<dbReference type="OrthoDB" id="46529at2759"/>
<dbReference type="PANTHER" id="PTHR22677:SF4">
    <property type="entry name" value="USHER SYNDROME TYPE-1G PROTEIN-LIKE PROTEIN"/>
    <property type="match status" value="1"/>
</dbReference>
<accession>A0A401H0B9</accession>
<keyword evidence="5" id="KW-1185">Reference proteome</keyword>
<feature type="domain" description="RING-type" evidence="3">
    <location>
        <begin position="16"/>
        <end position="78"/>
    </location>
</feature>
<dbReference type="SUPFAM" id="SSF57850">
    <property type="entry name" value="RING/U-box"/>
    <property type="match status" value="1"/>
</dbReference>
<dbReference type="InterPro" id="IPR001841">
    <property type="entry name" value="Znf_RING"/>
</dbReference>
<dbReference type="Pfam" id="PF12796">
    <property type="entry name" value="Ank_2"/>
    <property type="match status" value="1"/>
</dbReference>
<dbReference type="PROSITE" id="PS50297">
    <property type="entry name" value="ANK_REP_REGION"/>
    <property type="match status" value="1"/>
</dbReference>
<proteinExistence type="predicted"/>
<name>A0A401H0B9_9APHY</name>
<evidence type="ECO:0000256" key="1">
    <source>
        <dbReference type="PROSITE-ProRule" id="PRU00023"/>
    </source>
</evidence>
<dbReference type="STRING" id="139825.A0A401H0B9"/>
<dbReference type="InterPro" id="IPR036770">
    <property type="entry name" value="Ankyrin_rpt-contain_sf"/>
</dbReference>
<feature type="repeat" description="ANK" evidence="1">
    <location>
        <begin position="156"/>
        <end position="188"/>
    </location>
</feature>
<dbReference type="SMART" id="SM00248">
    <property type="entry name" value="ANK"/>
    <property type="match status" value="1"/>
</dbReference>
<keyword evidence="1" id="KW-0040">ANK repeat</keyword>
<keyword evidence="2" id="KW-0863">Zinc-finger</keyword>
<keyword evidence="2" id="KW-0479">Metal-binding</keyword>
<dbReference type="InterPro" id="IPR013083">
    <property type="entry name" value="Znf_RING/FYVE/PHD"/>
</dbReference>
<organism evidence="4 5">
    <name type="scientific">Sparassis crispa</name>
    <dbReference type="NCBI Taxonomy" id="139825"/>
    <lineage>
        <taxon>Eukaryota</taxon>
        <taxon>Fungi</taxon>
        <taxon>Dikarya</taxon>
        <taxon>Basidiomycota</taxon>
        <taxon>Agaricomycotina</taxon>
        <taxon>Agaricomycetes</taxon>
        <taxon>Polyporales</taxon>
        <taxon>Sparassidaceae</taxon>
        <taxon>Sparassis</taxon>
    </lineage>
</organism>
<dbReference type="InParanoid" id="A0A401H0B9"/>
<dbReference type="InterPro" id="IPR002110">
    <property type="entry name" value="Ankyrin_rpt"/>
</dbReference>
<dbReference type="PROSITE" id="PS50089">
    <property type="entry name" value="ZF_RING_2"/>
    <property type="match status" value="1"/>
</dbReference>
<protein>
    <recommendedName>
        <fullName evidence="3">RING-type domain-containing protein</fullName>
    </recommendedName>
</protein>
<keyword evidence="2" id="KW-0862">Zinc</keyword>
<dbReference type="RefSeq" id="XP_027618776.1">
    <property type="nucleotide sequence ID" value="XM_027762975.1"/>
</dbReference>
<dbReference type="SUPFAM" id="SSF48403">
    <property type="entry name" value="Ankyrin repeat"/>
    <property type="match status" value="1"/>
</dbReference>